<feature type="transmembrane region" description="Helical" evidence="2">
    <location>
        <begin position="123"/>
        <end position="142"/>
    </location>
</feature>
<feature type="transmembrane region" description="Helical" evidence="2">
    <location>
        <begin position="568"/>
        <end position="587"/>
    </location>
</feature>
<dbReference type="OrthoDB" id="2143989at2"/>
<accession>A0A1M6J087</accession>
<protein>
    <submittedName>
        <fullName evidence="3">Uncharacterized protein</fullName>
    </submittedName>
</protein>
<dbReference type="EMBL" id="FQZY01000008">
    <property type="protein sequence ID" value="SHJ40032.1"/>
    <property type="molecule type" value="Genomic_DNA"/>
</dbReference>
<dbReference type="RefSeq" id="WP_073104507.1">
    <property type="nucleotide sequence ID" value="NZ_FQZY01000008.1"/>
</dbReference>
<feature type="transmembrane region" description="Helical" evidence="2">
    <location>
        <begin position="301"/>
        <end position="325"/>
    </location>
</feature>
<evidence type="ECO:0000256" key="1">
    <source>
        <dbReference type="SAM" id="MobiDB-lite"/>
    </source>
</evidence>
<reference evidence="3 4" key="1">
    <citation type="submission" date="2016-11" db="EMBL/GenBank/DDBJ databases">
        <authorList>
            <person name="Jaros S."/>
            <person name="Januszkiewicz K."/>
            <person name="Wedrychowicz H."/>
        </authorList>
    </citation>
    <scope>NUCLEOTIDE SEQUENCE [LARGE SCALE GENOMIC DNA]</scope>
    <source>
        <strain evidence="3 4">DSM 15480</strain>
    </source>
</reference>
<evidence type="ECO:0000313" key="3">
    <source>
        <dbReference type="EMBL" id="SHJ40032.1"/>
    </source>
</evidence>
<dbReference type="AlphaFoldDB" id="A0A1M6J087"/>
<dbReference type="STRING" id="1121950.SAMN02745243_00491"/>
<feature type="region of interest" description="Disordered" evidence="1">
    <location>
        <begin position="1"/>
        <end position="27"/>
    </location>
</feature>
<dbReference type="InterPro" id="IPR046062">
    <property type="entry name" value="DUF6020"/>
</dbReference>
<proteinExistence type="predicted"/>
<keyword evidence="2" id="KW-0472">Membrane</keyword>
<sequence length="611" mass="70712">MRFGKTGKKTGSGIKDRIREQNNIRRNTTGRRENAPEILLASVLFSAFTVIGHSFAQKGNLDLILANTRTINNSCLKFIVLVFVFNLAIQLLYSWLEKTHTFKIPAKGEEKSRLLIAYRKHPFLYTWLMLFVLWLPYLIGYYPGIFMGDTSAQISQFFQLPNGVSSSVELISASQMITAHHPVVHTLMLGGFTKLGEILFHSDNAGIFMYTFLQYSVCSAALAYALTYVRRQGAPRWLVVPIFFIVGLYPTFPKYAVLLSKDAYFACFMLLFQILLLQWIHDPEDMMQNVWKRLAFIGTMVGVLLFRQNGILAVFFGAVVIFVYWRQRETRKKLVIAFGAVLGIFLLYSKVLLPLCDITPGSKREVLSIPFQQTARYLTQYADEVTAKEHDAIDAVLDYDAIKEDYNPNLSDPVKNTFREDATSEDLANYFKTWAQMFWKHPGTYVQATLNNYYGYFYFSWKPQEHHVRYHRAASQKFMDERINGKGFHFYHPETTKKLTDHLEKMSDALLAMPVFSWAETAGFYTWGLLLMMLFLLYTRDYRELAGFLPTLSIFLVCLISPANGSYYFRYSLSLAYLFPVLIGTCVKPRRYYYPERKEYAIRVVVEDIRL</sequence>
<gene>
    <name evidence="3" type="ORF">SAMN02745243_00491</name>
</gene>
<feature type="transmembrane region" description="Helical" evidence="2">
    <location>
        <begin position="334"/>
        <end position="353"/>
    </location>
</feature>
<feature type="transmembrane region" description="Helical" evidence="2">
    <location>
        <begin position="207"/>
        <end position="228"/>
    </location>
</feature>
<keyword evidence="2" id="KW-0812">Transmembrane</keyword>
<keyword evidence="4" id="KW-1185">Reference proteome</keyword>
<evidence type="ECO:0000313" key="4">
    <source>
        <dbReference type="Proteomes" id="UP000184301"/>
    </source>
</evidence>
<feature type="transmembrane region" description="Helical" evidence="2">
    <location>
        <begin position="515"/>
        <end position="538"/>
    </location>
</feature>
<dbReference type="Pfam" id="PF19484">
    <property type="entry name" value="DUF6020"/>
    <property type="match status" value="1"/>
</dbReference>
<feature type="transmembrane region" description="Helical" evidence="2">
    <location>
        <begin position="76"/>
        <end position="96"/>
    </location>
</feature>
<feature type="transmembrane region" description="Helical" evidence="2">
    <location>
        <begin position="38"/>
        <end position="56"/>
    </location>
</feature>
<name>A0A1M6J087_9FIRM</name>
<keyword evidence="2" id="KW-1133">Transmembrane helix</keyword>
<evidence type="ECO:0000256" key="2">
    <source>
        <dbReference type="SAM" id="Phobius"/>
    </source>
</evidence>
<feature type="transmembrane region" description="Helical" evidence="2">
    <location>
        <begin position="234"/>
        <end position="252"/>
    </location>
</feature>
<feature type="transmembrane region" description="Helical" evidence="2">
    <location>
        <begin position="545"/>
        <end position="562"/>
    </location>
</feature>
<organism evidence="3 4">
    <name type="scientific">Hespellia stercorisuis DSM 15480</name>
    <dbReference type="NCBI Taxonomy" id="1121950"/>
    <lineage>
        <taxon>Bacteria</taxon>
        <taxon>Bacillati</taxon>
        <taxon>Bacillota</taxon>
        <taxon>Clostridia</taxon>
        <taxon>Lachnospirales</taxon>
        <taxon>Lachnospiraceae</taxon>
        <taxon>Hespellia</taxon>
    </lineage>
</organism>
<feature type="compositionally biased region" description="Basic and acidic residues" evidence="1">
    <location>
        <begin position="14"/>
        <end position="23"/>
    </location>
</feature>
<dbReference type="Proteomes" id="UP000184301">
    <property type="component" value="Unassembled WGS sequence"/>
</dbReference>